<dbReference type="InterPro" id="IPR007110">
    <property type="entry name" value="Ig-like_dom"/>
</dbReference>
<proteinExistence type="predicted"/>
<accession>A0ABR1B6Q8</accession>
<comment type="caution">
    <text evidence="2">The sequence shown here is derived from an EMBL/GenBank/DDBJ whole genome shotgun (WGS) entry which is preliminary data.</text>
</comment>
<dbReference type="Gene3D" id="2.60.40.10">
    <property type="entry name" value="Immunoglobulins"/>
    <property type="match status" value="1"/>
</dbReference>
<gene>
    <name evidence="2" type="ORF">RUM44_001073</name>
</gene>
<dbReference type="InterPro" id="IPR013783">
    <property type="entry name" value="Ig-like_fold"/>
</dbReference>
<dbReference type="Proteomes" id="UP001359485">
    <property type="component" value="Unassembled WGS sequence"/>
</dbReference>
<dbReference type="InterPro" id="IPR036179">
    <property type="entry name" value="Ig-like_dom_sf"/>
</dbReference>
<protein>
    <recommendedName>
        <fullName evidence="1">Ig-like domain-containing protein</fullName>
    </recommendedName>
</protein>
<feature type="domain" description="Ig-like" evidence="1">
    <location>
        <begin position="30"/>
        <end position="106"/>
    </location>
</feature>
<name>A0ABR1B6Q8_POLSC</name>
<evidence type="ECO:0000313" key="2">
    <source>
        <dbReference type="EMBL" id="KAK6635819.1"/>
    </source>
</evidence>
<sequence>MNIPSDTNKLSILNDKSEVVTRPLVGPYFEGDTVTVTCLSHGGNPLPSLTWWVDNSVVDDTDEIVSGDQVKNEMILRDLSREHVGLVYTCQAVNTDALPPLKADVRLDMYRK</sequence>
<dbReference type="PROSITE" id="PS50835">
    <property type="entry name" value="IG_LIKE"/>
    <property type="match status" value="1"/>
</dbReference>
<evidence type="ECO:0000259" key="1">
    <source>
        <dbReference type="PROSITE" id="PS50835"/>
    </source>
</evidence>
<dbReference type="SUPFAM" id="SSF48726">
    <property type="entry name" value="Immunoglobulin"/>
    <property type="match status" value="1"/>
</dbReference>
<keyword evidence="3" id="KW-1185">Reference proteome</keyword>
<organism evidence="2 3">
    <name type="scientific">Polyplax serrata</name>
    <name type="common">Common mouse louse</name>
    <dbReference type="NCBI Taxonomy" id="468196"/>
    <lineage>
        <taxon>Eukaryota</taxon>
        <taxon>Metazoa</taxon>
        <taxon>Ecdysozoa</taxon>
        <taxon>Arthropoda</taxon>
        <taxon>Hexapoda</taxon>
        <taxon>Insecta</taxon>
        <taxon>Pterygota</taxon>
        <taxon>Neoptera</taxon>
        <taxon>Paraneoptera</taxon>
        <taxon>Psocodea</taxon>
        <taxon>Troctomorpha</taxon>
        <taxon>Phthiraptera</taxon>
        <taxon>Anoplura</taxon>
        <taxon>Polyplacidae</taxon>
        <taxon>Polyplax</taxon>
    </lineage>
</organism>
<reference evidence="2 3" key="1">
    <citation type="submission" date="2023-09" db="EMBL/GenBank/DDBJ databases">
        <title>Genomes of two closely related lineages of the louse Polyplax serrata with different host specificities.</title>
        <authorList>
            <person name="Martinu J."/>
            <person name="Tarabai H."/>
            <person name="Stefka J."/>
            <person name="Hypsa V."/>
        </authorList>
    </citation>
    <scope>NUCLEOTIDE SEQUENCE [LARGE SCALE GENOMIC DNA]</scope>
    <source>
        <strain evidence="2">98ZLc_SE</strain>
    </source>
</reference>
<dbReference type="PANTHER" id="PTHR23278">
    <property type="entry name" value="SIDESTEP PROTEIN"/>
    <property type="match status" value="1"/>
</dbReference>
<dbReference type="EMBL" id="JAWJWF010000003">
    <property type="protein sequence ID" value="KAK6635819.1"/>
    <property type="molecule type" value="Genomic_DNA"/>
</dbReference>
<evidence type="ECO:0000313" key="3">
    <source>
        <dbReference type="Proteomes" id="UP001359485"/>
    </source>
</evidence>
<dbReference type="InterPro" id="IPR013151">
    <property type="entry name" value="Immunoglobulin_dom"/>
</dbReference>
<dbReference type="PANTHER" id="PTHR23278:SF19">
    <property type="entry name" value="OBSCURIN"/>
    <property type="match status" value="1"/>
</dbReference>
<dbReference type="Pfam" id="PF00047">
    <property type="entry name" value="ig"/>
    <property type="match status" value="1"/>
</dbReference>